<dbReference type="SUPFAM" id="SSF52087">
    <property type="entry name" value="CRAL/TRIO domain"/>
    <property type="match status" value="1"/>
</dbReference>
<dbReference type="PANTHER" id="PTHR22826">
    <property type="entry name" value="RHO GUANINE EXCHANGE FACTOR-RELATED"/>
    <property type="match status" value="1"/>
</dbReference>
<dbReference type="InterPro" id="IPR018159">
    <property type="entry name" value="Spectrin/alpha-actinin"/>
</dbReference>
<dbReference type="GeneID" id="102807694"/>
<dbReference type="InterPro" id="IPR001251">
    <property type="entry name" value="CRAL-TRIO_dom"/>
</dbReference>
<name>A0ABM0MGY2_SACKO</name>
<dbReference type="CDD" id="cd00176">
    <property type="entry name" value="SPEC"/>
    <property type="match status" value="1"/>
</dbReference>
<dbReference type="InterPro" id="IPR002017">
    <property type="entry name" value="Spectrin_repeat"/>
</dbReference>
<protein>
    <submittedName>
        <fullName evidence="5">Kalirin-like</fullName>
    </submittedName>
</protein>
<keyword evidence="4" id="KW-1185">Reference proteome</keyword>
<dbReference type="RefSeq" id="XP_006819273.1">
    <property type="nucleotide sequence ID" value="XM_006819210.1"/>
</dbReference>
<keyword evidence="1" id="KW-0344">Guanine-nucleotide releasing factor</keyword>
<evidence type="ECO:0000259" key="3">
    <source>
        <dbReference type="SMART" id="SM00516"/>
    </source>
</evidence>
<dbReference type="SMART" id="SM00516">
    <property type="entry name" value="SEC14"/>
    <property type="match status" value="1"/>
</dbReference>
<dbReference type="Pfam" id="PF13716">
    <property type="entry name" value="CRAL_TRIO_2"/>
    <property type="match status" value="1"/>
</dbReference>
<evidence type="ECO:0000256" key="2">
    <source>
        <dbReference type="SAM" id="MobiDB-lite"/>
    </source>
</evidence>
<dbReference type="Pfam" id="PF00435">
    <property type="entry name" value="Spectrin"/>
    <property type="match status" value="1"/>
</dbReference>
<dbReference type="Gene3D" id="3.40.525.10">
    <property type="entry name" value="CRAL-TRIO lipid binding domain"/>
    <property type="match status" value="1"/>
</dbReference>
<accession>A0ABM0MGY2</accession>
<evidence type="ECO:0000313" key="4">
    <source>
        <dbReference type="Proteomes" id="UP000694865"/>
    </source>
</evidence>
<organism evidence="4 5">
    <name type="scientific">Saccoglossus kowalevskii</name>
    <name type="common">Acorn worm</name>
    <dbReference type="NCBI Taxonomy" id="10224"/>
    <lineage>
        <taxon>Eukaryota</taxon>
        <taxon>Metazoa</taxon>
        <taxon>Hemichordata</taxon>
        <taxon>Enteropneusta</taxon>
        <taxon>Harrimaniidae</taxon>
        <taxon>Saccoglossus</taxon>
    </lineage>
</organism>
<dbReference type="Gene3D" id="1.20.58.60">
    <property type="match status" value="1"/>
</dbReference>
<gene>
    <name evidence="5" type="primary">LOC102807694</name>
</gene>
<proteinExistence type="predicted"/>
<dbReference type="PANTHER" id="PTHR22826:SF106">
    <property type="entry name" value="TRIO, ISOFORM A"/>
    <property type="match status" value="1"/>
</dbReference>
<evidence type="ECO:0000313" key="5">
    <source>
        <dbReference type="RefSeq" id="XP_006819273.1"/>
    </source>
</evidence>
<evidence type="ECO:0000256" key="1">
    <source>
        <dbReference type="ARBA" id="ARBA00022658"/>
    </source>
</evidence>
<dbReference type="Proteomes" id="UP000694865">
    <property type="component" value="Unplaced"/>
</dbReference>
<feature type="domain" description="CRAL-TRIO" evidence="3">
    <location>
        <begin position="38"/>
        <end position="177"/>
    </location>
</feature>
<dbReference type="InterPro" id="IPR051336">
    <property type="entry name" value="RhoGEF_Guanine_NuclExch_SF"/>
</dbReference>
<reference evidence="5" key="1">
    <citation type="submission" date="2025-08" db="UniProtKB">
        <authorList>
            <consortium name="RefSeq"/>
        </authorList>
    </citation>
    <scope>IDENTIFICATION</scope>
    <source>
        <tissue evidence="5">Testes</tissue>
    </source>
</reference>
<sequence>MSSVGSTSDSSPDGEGAFYAGPGSRYRDGFRAGDILPILKDKLAFLSGGRDKRGGPILTFPARSNLDKIKYDELRRLMMYLASIPTEDVRAIGFSVIIDMRGSTWNGVKPLLKVLQECFPSSVHMVYIIKPENFWQKHRTSLGSSKLKFETSMISQEGMLRIIDQSQLTIEFDGHLPYDHDEWIELRLVLEDFIWQALDLLNRMENLRGELSDMDFPDDVQGAKEMIDEHANLKRRVLKAPVEYLETQGQRLIQRLCGVNLEECTTDSGYSGSSSGSTASANSDFQNVVPKISNLLENLHVTREELQKMWYSRKFKLDQCFQMRVFEQDCEKMFDWISHNRELFLVNYTEIGHSTPVARELQEEHKNFTSLSMNVYTNINRIMSVAQRLAEAGHYASYEIQRTANRLGREWKTFAAGLDERSTLLAMSVTFHDKAEDYLSHVYEWVEHCQTGNIPTEPQDLEEMLHEHDKLYEVISQSYSDVSYLIKTLWCLSLQDFL</sequence>
<feature type="compositionally biased region" description="Low complexity" evidence="2">
    <location>
        <begin position="1"/>
        <end position="11"/>
    </location>
</feature>
<feature type="region of interest" description="Disordered" evidence="2">
    <location>
        <begin position="1"/>
        <end position="20"/>
    </location>
</feature>
<dbReference type="InterPro" id="IPR036865">
    <property type="entry name" value="CRAL-TRIO_dom_sf"/>
</dbReference>
<dbReference type="SMART" id="SM00150">
    <property type="entry name" value="SPEC"/>
    <property type="match status" value="2"/>
</dbReference>
<dbReference type="CDD" id="cd00170">
    <property type="entry name" value="SEC14"/>
    <property type="match status" value="1"/>
</dbReference>
<dbReference type="SUPFAM" id="SSF46966">
    <property type="entry name" value="Spectrin repeat"/>
    <property type="match status" value="2"/>
</dbReference>